<reference evidence="15 16" key="1">
    <citation type="submission" date="2025-05" db="UniProtKB">
        <authorList>
            <consortium name="RefSeq"/>
        </authorList>
    </citation>
    <scope>IDENTIFICATION</scope>
    <source>
        <tissue evidence="15 16">Muscle</tissue>
    </source>
</reference>
<organism evidence="14 17">
    <name type="scientific">Limulus polyphemus</name>
    <name type="common">Atlantic horseshoe crab</name>
    <dbReference type="NCBI Taxonomy" id="6850"/>
    <lineage>
        <taxon>Eukaryota</taxon>
        <taxon>Metazoa</taxon>
        <taxon>Ecdysozoa</taxon>
        <taxon>Arthropoda</taxon>
        <taxon>Chelicerata</taxon>
        <taxon>Merostomata</taxon>
        <taxon>Xiphosura</taxon>
        <taxon>Limulidae</taxon>
        <taxon>Limulus</taxon>
    </lineage>
</organism>
<dbReference type="RefSeq" id="XP_022256088.1">
    <property type="nucleotide sequence ID" value="XM_022400380.1"/>
</dbReference>
<accession>A0ABM1TJN3</accession>
<dbReference type="InterPro" id="IPR002233">
    <property type="entry name" value="ADR_fam"/>
</dbReference>
<feature type="transmembrane region" description="Helical" evidence="12">
    <location>
        <begin position="336"/>
        <end position="357"/>
    </location>
</feature>
<evidence type="ECO:0000256" key="8">
    <source>
        <dbReference type="ARBA" id="ARBA00023170"/>
    </source>
</evidence>
<evidence type="ECO:0000256" key="2">
    <source>
        <dbReference type="ARBA" id="ARBA00010663"/>
    </source>
</evidence>
<evidence type="ECO:0000313" key="14">
    <source>
        <dbReference type="Proteomes" id="UP000694941"/>
    </source>
</evidence>
<dbReference type="RefSeq" id="XP_022256089.1">
    <property type="nucleotide sequence ID" value="XM_022400381.1"/>
</dbReference>
<name>A0ABM1TJN3_LIMPO</name>
<dbReference type="RefSeq" id="XP_022256086.1">
    <property type="nucleotide sequence ID" value="XM_022400378.1"/>
</dbReference>
<feature type="transmembrane region" description="Helical" evidence="12">
    <location>
        <begin position="303"/>
        <end position="324"/>
    </location>
</feature>
<protein>
    <submittedName>
        <fullName evidence="15 16">Alpha-1A adrenergic receptor-like</fullName>
    </submittedName>
</protein>
<dbReference type="Gene3D" id="1.20.1070.10">
    <property type="entry name" value="Rhodopsin 7-helix transmembrane proteins"/>
    <property type="match status" value="1"/>
</dbReference>
<evidence type="ECO:0000256" key="1">
    <source>
        <dbReference type="ARBA" id="ARBA00004651"/>
    </source>
</evidence>
<dbReference type="GeneID" id="106471768"/>
<dbReference type="Pfam" id="PF00001">
    <property type="entry name" value="7tm_1"/>
    <property type="match status" value="1"/>
</dbReference>
<dbReference type="PANTHER" id="PTHR24248">
    <property type="entry name" value="ADRENERGIC RECEPTOR-RELATED G-PROTEIN COUPLED RECEPTOR"/>
    <property type="match status" value="1"/>
</dbReference>
<keyword evidence="14" id="KW-1185">Reference proteome</keyword>
<evidence type="ECO:0000256" key="9">
    <source>
        <dbReference type="ARBA" id="ARBA00023224"/>
    </source>
</evidence>
<evidence type="ECO:0000313" key="16">
    <source>
        <dbReference type="RefSeq" id="XP_022256088.1"/>
    </source>
</evidence>
<keyword evidence="9 10" id="KW-0807">Transducer</keyword>
<evidence type="ECO:0000256" key="5">
    <source>
        <dbReference type="ARBA" id="ARBA00022989"/>
    </source>
</evidence>
<feature type="domain" description="G-protein coupled receptors family 1 profile" evidence="13">
    <location>
        <begin position="57"/>
        <end position="356"/>
    </location>
</feature>
<proteinExistence type="inferred from homology"/>
<evidence type="ECO:0000256" key="7">
    <source>
        <dbReference type="ARBA" id="ARBA00023136"/>
    </source>
</evidence>
<keyword evidence="8 10" id="KW-0675">Receptor</keyword>
<keyword evidence="5 12" id="KW-1133">Transmembrane helix</keyword>
<dbReference type="PROSITE" id="PS00237">
    <property type="entry name" value="G_PROTEIN_RECEP_F1_1"/>
    <property type="match status" value="1"/>
</dbReference>
<evidence type="ECO:0000256" key="4">
    <source>
        <dbReference type="ARBA" id="ARBA00022692"/>
    </source>
</evidence>
<evidence type="ECO:0000313" key="15">
    <source>
        <dbReference type="RefSeq" id="XP_022256086.1"/>
    </source>
</evidence>
<evidence type="ECO:0000256" key="11">
    <source>
        <dbReference type="SAM" id="MobiDB-lite"/>
    </source>
</evidence>
<dbReference type="PRINTS" id="PR00237">
    <property type="entry name" value="GPCRRHODOPSN"/>
</dbReference>
<dbReference type="RefSeq" id="XP_022256090.1">
    <property type="nucleotide sequence ID" value="XM_022400382.1"/>
</dbReference>
<feature type="region of interest" description="Disordered" evidence="11">
    <location>
        <begin position="398"/>
        <end position="430"/>
    </location>
</feature>
<evidence type="ECO:0000256" key="12">
    <source>
        <dbReference type="SAM" id="Phobius"/>
    </source>
</evidence>
<evidence type="ECO:0000313" key="17">
    <source>
        <dbReference type="RefSeq" id="XP_022256089.1"/>
    </source>
</evidence>
<evidence type="ECO:0000256" key="10">
    <source>
        <dbReference type="RuleBase" id="RU000688"/>
    </source>
</evidence>
<dbReference type="InterPro" id="IPR000276">
    <property type="entry name" value="GPCR_Rhodpsn"/>
</dbReference>
<dbReference type="PROSITE" id="PS50262">
    <property type="entry name" value="G_PROTEIN_RECEP_F1_2"/>
    <property type="match status" value="1"/>
</dbReference>
<feature type="transmembrane region" description="Helical" evidence="12">
    <location>
        <begin position="46"/>
        <end position="68"/>
    </location>
</feature>
<feature type="transmembrane region" description="Helical" evidence="12">
    <location>
        <begin position="198"/>
        <end position="219"/>
    </location>
</feature>
<dbReference type="PRINTS" id="PR01103">
    <property type="entry name" value="ADRENERGICR"/>
</dbReference>
<dbReference type="InterPro" id="IPR017452">
    <property type="entry name" value="GPCR_Rhodpsn_7TM"/>
</dbReference>
<evidence type="ECO:0000313" key="18">
    <source>
        <dbReference type="RefSeq" id="XP_022256090.1"/>
    </source>
</evidence>
<evidence type="ECO:0000256" key="6">
    <source>
        <dbReference type="ARBA" id="ARBA00023040"/>
    </source>
</evidence>
<evidence type="ECO:0000256" key="3">
    <source>
        <dbReference type="ARBA" id="ARBA00022475"/>
    </source>
</evidence>
<feature type="transmembrane region" description="Helical" evidence="12">
    <location>
        <begin position="157"/>
        <end position="178"/>
    </location>
</feature>
<keyword evidence="6 10" id="KW-0297">G-protein coupled receptor</keyword>
<keyword evidence="7 12" id="KW-0472">Membrane</keyword>
<dbReference type="PANTHER" id="PTHR24248:SF72">
    <property type="entry name" value="G-PROTEIN COUPLED RECEPTORS FAMILY 1 PROFILE DOMAIN-CONTAINING PROTEIN"/>
    <property type="match status" value="1"/>
</dbReference>
<dbReference type="SUPFAM" id="SSF81321">
    <property type="entry name" value="Family A G protein-coupled receptor-like"/>
    <property type="match status" value="1"/>
</dbReference>
<dbReference type="SMART" id="SM01381">
    <property type="entry name" value="7TM_GPCR_Srsx"/>
    <property type="match status" value="1"/>
</dbReference>
<sequence length="430" mass="48297">MAINDSLEVIVLVEENVTFPHPLYDVNITDGRAADDVLLLIVKGTLLALFILLTVCGNMLVLMAVFIFSHLRTATNYFIVNLALADLLLGLTVLPFSASLELLKQWHFGEEFCTVWAATDVLCCTASIVSLCVISTERYIGVTQPLTYSSIVTRRRAIVACFAVWALSLSISVGPLLGWREPPPSDPVICEVNKDKDYVLFSVVFSFYIPLTIILILYFKIYKAAAKQTKFLETGVRRVRSSGNNSSEEITLRVHTGTQYAATSLQSRRLTDDYGDCISQRHLVGGHQGRLGKFRRQKKAAKTLGIVVGVFILCWFPFFFLLPLSALCEQCQVPKLLFDTVFWIGYFNSCLNPIIYARSSRDFQRAFGDILQCRWTRQTRSDDRRYTKNTVILTLRTSRPAENGRNSDSDPPVTHSTSRPSSRKTSESLS</sequence>
<feature type="transmembrane region" description="Helical" evidence="12">
    <location>
        <begin position="116"/>
        <end position="136"/>
    </location>
</feature>
<comment type="similarity">
    <text evidence="2 10">Belongs to the G-protein coupled receptor 1 family.</text>
</comment>
<keyword evidence="3" id="KW-1003">Cell membrane</keyword>
<keyword evidence="4 10" id="KW-0812">Transmembrane</keyword>
<comment type="subcellular location">
    <subcellularLocation>
        <location evidence="1">Cell membrane</location>
        <topology evidence="1">Multi-pass membrane protein</topology>
    </subcellularLocation>
</comment>
<dbReference type="Proteomes" id="UP000694941">
    <property type="component" value="Unplaced"/>
</dbReference>
<gene>
    <name evidence="15 16 17 18" type="primary">LOC106471768</name>
</gene>
<evidence type="ECO:0000259" key="13">
    <source>
        <dbReference type="PROSITE" id="PS50262"/>
    </source>
</evidence>
<feature type="transmembrane region" description="Helical" evidence="12">
    <location>
        <begin position="75"/>
        <end position="96"/>
    </location>
</feature>